<dbReference type="EMBL" id="MVIM01000007">
    <property type="protein sequence ID" value="ORB64775.1"/>
    <property type="molecule type" value="Genomic_DNA"/>
</dbReference>
<organism evidence="1 2">
    <name type="scientific">Mycolicibacterium tusciae</name>
    <dbReference type="NCBI Taxonomy" id="75922"/>
    <lineage>
        <taxon>Bacteria</taxon>
        <taxon>Bacillati</taxon>
        <taxon>Actinomycetota</taxon>
        <taxon>Actinomycetes</taxon>
        <taxon>Mycobacteriales</taxon>
        <taxon>Mycobacteriaceae</taxon>
        <taxon>Mycolicibacterium</taxon>
    </lineage>
</organism>
<comment type="caution">
    <text evidence="1">The sequence shown here is derived from an EMBL/GenBank/DDBJ whole genome shotgun (WGS) entry which is preliminary data.</text>
</comment>
<dbReference type="GO" id="GO:0032259">
    <property type="term" value="P:methylation"/>
    <property type="evidence" value="ECO:0007669"/>
    <property type="project" value="UniProtKB-KW"/>
</dbReference>
<dbReference type="AlphaFoldDB" id="A0A1X0JQD4"/>
<protein>
    <submittedName>
        <fullName evidence="1">Methyltransferase</fullName>
    </submittedName>
</protein>
<keyword evidence="1" id="KW-0489">Methyltransferase</keyword>
<gene>
    <name evidence="1" type="ORF">BST47_15955</name>
</gene>
<dbReference type="GO" id="GO:0008168">
    <property type="term" value="F:methyltransferase activity"/>
    <property type="evidence" value="ECO:0007669"/>
    <property type="project" value="UniProtKB-KW"/>
</dbReference>
<accession>A0A1X0JQD4</accession>
<dbReference type="RefSeq" id="WP_083126476.1">
    <property type="nucleotide sequence ID" value="NZ_MVIM01000007.1"/>
</dbReference>
<dbReference type="SUPFAM" id="SSF53335">
    <property type="entry name" value="S-adenosyl-L-methionine-dependent methyltransferases"/>
    <property type="match status" value="1"/>
</dbReference>
<proteinExistence type="predicted"/>
<dbReference type="STRING" id="75922.BST47_15955"/>
<reference evidence="1 2" key="1">
    <citation type="submission" date="2017-02" db="EMBL/GenBank/DDBJ databases">
        <title>The new phylogeny of genus Mycobacterium.</title>
        <authorList>
            <person name="Tortoli E."/>
            <person name="Trovato A."/>
            <person name="Cirillo D.M."/>
        </authorList>
    </citation>
    <scope>NUCLEOTIDE SEQUENCE [LARGE SCALE GENOMIC DNA]</scope>
    <source>
        <strain evidence="1 2">DSM 44338</strain>
    </source>
</reference>
<dbReference type="InterPro" id="IPR029063">
    <property type="entry name" value="SAM-dependent_MTases_sf"/>
</dbReference>
<dbReference type="Proteomes" id="UP000192411">
    <property type="component" value="Unassembled WGS sequence"/>
</dbReference>
<dbReference type="Gene3D" id="3.40.50.150">
    <property type="entry name" value="Vaccinia Virus protein VP39"/>
    <property type="match status" value="1"/>
</dbReference>
<dbReference type="Pfam" id="PF13578">
    <property type="entry name" value="Methyltransf_24"/>
    <property type="match status" value="1"/>
</dbReference>
<dbReference type="PANTHER" id="PTHR37909:SF1">
    <property type="entry name" value="S-ADENOSYL-L-METHIONINE-DEPENDENT METHYLTRANSFERASES SUPERFAMILY PROTEIN"/>
    <property type="match status" value="1"/>
</dbReference>
<sequence length="208" mass="22620">MSPQAEDHTAPISHWSQIHGWFGWRDLQEEAVTTFADGSTFVEVGSYLGRSLCSLAEVVRESNRDFTVVGVDYCRGSGREGTAAKDSHAAAVADGGGTLAGQLHRNVIACGFADRVHLLVSPSPAAAALFTDGSLAWVHLDARHEYDSVLADIDGWLPKVAPGGWLSGDDYDEQWWPGVVAAVRDRVPDAQECSTRQWRWVNPQTSSR</sequence>
<keyword evidence="1" id="KW-0808">Transferase</keyword>
<dbReference type="PANTHER" id="PTHR37909">
    <property type="entry name" value="S-ADENOSYL-L-METHIONINE-DEPENDENT METHYLTRANSFERASES SUPERFAMILY PROTEIN"/>
    <property type="match status" value="1"/>
</dbReference>
<evidence type="ECO:0000313" key="2">
    <source>
        <dbReference type="Proteomes" id="UP000192411"/>
    </source>
</evidence>
<name>A0A1X0JQD4_9MYCO</name>
<evidence type="ECO:0000313" key="1">
    <source>
        <dbReference type="EMBL" id="ORB64775.1"/>
    </source>
</evidence>
<dbReference type="OrthoDB" id="240750at2"/>
<keyword evidence="2" id="KW-1185">Reference proteome</keyword>